<dbReference type="GO" id="GO:0005634">
    <property type="term" value="C:nucleus"/>
    <property type="evidence" value="ECO:0007669"/>
    <property type="project" value="TreeGrafter"/>
</dbReference>
<keyword evidence="3" id="KW-0132">Cell division</keyword>
<sequence length="345" mass="40206">MDIDEQCEVKATHNLSNGVEYVSLYDTNSRDSGFEDVPMENLGDEEFLEEFSDITFTESDSLPADFSDLIQRPLAASGSSVEDSEDTDSPLKKRLCQRTNDESKFTIRKKKLWLRKSSNDDDLVRKTQEFGVCSSEETIRSAIQKMSSEMDYIGDFSRGFSLPLSDSRHQDLKAINCITMRKLMTGEYDDKISSFKIIDCRYPYEYDGGHISGAVNIYTHEQCDKLFEEQRCSDKANILVFHCEFSAERGPNLYRYLRREDRRRNANIYPYLCYPEVYILEGGYRKFFNDNSSLCCPENYVQMLDSRFSEDLRYFRQKCKTLDSDTFSLRKKTLKSMLNVKKLTF</sequence>
<organism evidence="10 11">
    <name type="scientific">Sitophilus oryzae</name>
    <name type="common">Rice weevil</name>
    <name type="synonym">Curculio oryzae</name>
    <dbReference type="NCBI Taxonomy" id="7048"/>
    <lineage>
        <taxon>Eukaryota</taxon>
        <taxon>Metazoa</taxon>
        <taxon>Ecdysozoa</taxon>
        <taxon>Arthropoda</taxon>
        <taxon>Hexapoda</taxon>
        <taxon>Insecta</taxon>
        <taxon>Pterygota</taxon>
        <taxon>Neoptera</taxon>
        <taxon>Endopterygota</taxon>
        <taxon>Coleoptera</taxon>
        <taxon>Polyphaga</taxon>
        <taxon>Cucujiformia</taxon>
        <taxon>Curculionidae</taxon>
        <taxon>Dryophthorinae</taxon>
        <taxon>Sitophilus</taxon>
    </lineage>
</organism>
<dbReference type="RefSeq" id="XP_030748844.1">
    <property type="nucleotide sequence ID" value="XM_030892984.1"/>
</dbReference>
<dbReference type="KEGG" id="soy:115876934"/>
<dbReference type="PANTHER" id="PTHR10828">
    <property type="entry name" value="M-PHASE INDUCER PHOSPHATASE DUAL SPECIFICITY PHOSPHATASE CDC25"/>
    <property type="match status" value="1"/>
</dbReference>
<dbReference type="SMART" id="SM00450">
    <property type="entry name" value="RHOD"/>
    <property type="match status" value="1"/>
</dbReference>
<accession>A0A6J2XDI2</accession>
<evidence type="ECO:0000256" key="6">
    <source>
        <dbReference type="ARBA" id="ARBA00022912"/>
    </source>
</evidence>
<dbReference type="InParanoid" id="A0A6J2XDI2"/>
<gene>
    <name evidence="11" type="primary">LOC115876934</name>
</gene>
<dbReference type="InterPro" id="IPR000751">
    <property type="entry name" value="MPI_Phosphatase"/>
</dbReference>
<evidence type="ECO:0000313" key="10">
    <source>
        <dbReference type="Proteomes" id="UP000504635"/>
    </source>
</evidence>
<dbReference type="Gene3D" id="3.40.250.10">
    <property type="entry name" value="Rhodanese-like domain"/>
    <property type="match status" value="1"/>
</dbReference>
<evidence type="ECO:0000256" key="1">
    <source>
        <dbReference type="ARBA" id="ARBA00011065"/>
    </source>
</evidence>
<comment type="catalytic activity">
    <reaction evidence="8">
        <text>O-phospho-L-tyrosyl-[protein] + H2O = L-tyrosyl-[protein] + phosphate</text>
        <dbReference type="Rhea" id="RHEA:10684"/>
        <dbReference type="Rhea" id="RHEA-COMP:10136"/>
        <dbReference type="Rhea" id="RHEA-COMP:20101"/>
        <dbReference type="ChEBI" id="CHEBI:15377"/>
        <dbReference type="ChEBI" id="CHEBI:43474"/>
        <dbReference type="ChEBI" id="CHEBI:46858"/>
        <dbReference type="ChEBI" id="CHEBI:61978"/>
        <dbReference type="EC" id="3.1.3.48"/>
    </reaction>
</comment>
<dbReference type="InterPro" id="IPR036873">
    <property type="entry name" value="Rhodanese-like_dom_sf"/>
</dbReference>
<evidence type="ECO:0000256" key="3">
    <source>
        <dbReference type="ARBA" id="ARBA00022618"/>
    </source>
</evidence>
<keyword evidence="4" id="KW-0498">Mitosis</keyword>
<dbReference type="EC" id="3.1.3.48" evidence="2"/>
<dbReference type="AlphaFoldDB" id="A0A6J2XDI2"/>
<evidence type="ECO:0000256" key="8">
    <source>
        <dbReference type="ARBA" id="ARBA00051722"/>
    </source>
</evidence>
<keyword evidence="10" id="KW-1185">Reference proteome</keyword>
<dbReference type="PANTHER" id="PTHR10828:SF76">
    <property type="entry name" value="M-PHASE INDUCER PHOSPHATASE"/>
    <property type="match status" value="1"/>
</dbReference>
<dbReference type="PROSITE" id="PS50206">
    <property type="entry name" value="RHODANESE_3"/>
    <property type="match status" value="1"/>
</dbReference>
<dbReference type="InterPro" id="IPR001763">
    <property type="entry name" value="Rhodanese-like_dom"/>
</dbReference>
<evidence type="ECO:0000256" key="2">
    <source>
        <dbReference type="ARBA" id="ARBA00013064"/>
    </source>
</evidence>
<comment type="similarity">
    <text evidence="1">Belongs to the MPI phosphatase family.</text>
</comment>
<keyword evidence="7" id="KW-0131">Cell cycle</keyword>
<evidence type="ECO:0000259" key="9">
    <source>
        <dbReference type="PROSITE" id="PS50206"/>
    </source>
</evidence>
<protein>
    <recommendedName>
        <fullName evidence="2">protein-tyrosine-phosphatase</fullName>
        <ecNumber evidence="2">3.1.3.48</ecNumber>
    </recommendedName>
</protein>
<dbReference type="GO" id="GO:0110032">
    <property type="term" value="P:positive regulation of G2/MI transition of meiotic cell cycle"/>
    <property type="evidence" value="ECO:0007669"/>
    <property type="project" value="TreeGrafter"/>
</dbReference>
<proteinExistence type="inferred from homology"/>
<evidence type="ECO:0000313" key="11">
    <source>
        <dbReference type="RefSeq" id="XP_030748844.1"/>
    </source>
</evidence>
<feature type="domain" description="Rhodanese" evidence="9">
    <location>
        <begin position="191"/>
        <end position="292"/>
    </location>
</feature>
<dbReference type="GO" id="GO:0005737">
    <property type="term" value="C:cytoplasm"/>
    <property type="evidence" value="ECO:0007669"/>
    <property type="project" value="TreeGrafter"/>
</dbReference>
<evidence type="ECO:0000256" key="7">
    <source>
        <dbReference type="ARBA" id="ARBA00023306"/>
    </source>
</evidence>
<dbReference type="Pfam" id="PF00581">
    <property type="entry name" value="Rhodanese"/>
    <property type="match status" value="1"/>
</dbReference>
<evidence type="ECO:0000256" key="5">
    <source>
        <dbReference type="ARBA" id="ARBA00022801"/>
    </source>
</evidence>
<dbReference type="FunFam" id="3.40.250.10:FF:000021">
    <property type="entry name" value="M-phase inducer phosphatase cdc-25.2"/>
    <property type="match status" value="1"/>
</dbReference>
<keyword evidence="5" id="KW-0378">Hydrolase</keyword>
<name>A0A6J2XDI2_SITOR</name>
<dbReference type="GO" id="GO:0004725">
    <property type="term" value="F:protein tyrosine phosphatase activity"/>
    <property type="evidence" value="ECO:0007669"/>
    <property type="project" value="UniProtKB-EC"/>
</dbReference>
<dbReference type="SUPFAM" id="SSF52821">
    <property type="entry name" value="Rhodanese/Cell cycle control phosphatase"/>
    <property type="match status" value="1"/>
</dbReference>
<reference evidence="11" key="1">
    <citation type="submission" date="2025-08" db="UniProtKB">
        <authorList>
            <consortium name="RefSeq"/>
        </authorList>
    </citation>
    <scope>IDENTIFICATION</scope>
    <source>
        <tissue evidence="11">Gonads</tissue>
    </source>
</reference>
<dbReference type="GeneID" id="115876934"/>
<dbReference type="GO" id="GO:0000086">
    <property type="term" value="P:G2/M transition of mitotic cell cycle"/>
    <property type="evidence" value="ECO:0007669"/>
    <property type="project" value="TreeGrafter"/>
</dbReference>
<keyword evidence="6" id="KW-0904">Protein phosphatase</keyword>
<dbReference type="Proteomes" id="UP000504635">
    <property type="component" value="Unplaced"/>
</dbReference>
<evidence type="ECO:0000256" key="4">
    <source>
        <dbReference type="ARBA" id="ARBA00022776"/>
    </source>
</evidence>
<dbReference type="GO" id="GO:0010971">
    <property type="term" value="P:positive regulation of G2/M transition of mitotic cell cycle"/>
    <property type="evidence" value="ECO:0007669"/>
    <property type="project" value="TreeGrafter"/>
</dbReference>
<dbReference type="GO" id="GO:0051301">
    <property type="term" value="P:cell division"/>
    <property type="evidence" value="ECO:0007669"/>
    <property type="project" value="UniProtKB-KW"/>
</dbReference>
<dbReference type="OrthoDB" id="26523at2759"/>
<dbReference type="PRINTS" id="PR00716">
    <property type="entry name" value="MPIPHPHTASE"/>
</dbReference>